<protein>
    <submittedName>
        <fullName evidence="1">Uncharacterized protein</fullName>
    </submittedName>
</protein>
<organism evidence="1">
    <name type="scientific">Alexandrium monilatum</name>
    <dbReference type="NCBI Taxonomy" id="311494"/>
    <lineage>
        <taxon>Eukaryota</taxon>
        <taxon>Sar</taxon>
        <taxon>Alveolata</taxon>
        <taxon>Dinophyceae</taxon>
        <taxon>Gonyaulacales</taxon>
        <taxon>Pyrocystaceae</taxon>
        <taxon>Alexandrium</taxon>
    </lineage>
</organism>
<proteinExistence type="predicted"/>
<accession>A0A7S4PT69</accession>
<gene>
    <name evidence="1" type="ORF">AMON00008_LOCUS842</name>
</gene>
<dbReference type="EMBL" id="HBNR01001167">
    <property type="protein sequence ID" value="CAE4561223.1"/>
    <property type="molecule type" value="Transcribed_RNA"/>
</dbReference>
<reference evidence="1" key="1">
    <citation type="submission" date="2021-01" db="EMBL/GenBank/DDBJ databases">
        <authorList>
            <person name="Corre E."/>
            <person name="Pelletier E."/>
            <person name="Niang G."/>
            <person name="Scheremetjew M."/>
            <person name="Finn R."/>
            <person name="Kale V."/>
            <person name="Holt S."/>
            <person name="Cochrane G."/>
            <person name="Meng A."/>
            <person name="Brown T."/>
            <person name="Cohen L."/>
        </authorList>
    </citation>
    <scope>NUCLEOTIDE SEQUENCE</scope>
    <source>
        <strain evidence="1">CCMP3105</strain>
    </source>
</reference>
<name>A0A7S4PT69_9DINO</name>
<sequence>MPFDAKYLPETLRLQLLKEALRLDPDLTDDDLSRGIIVQLDDLPEQMSRAISREAFLRDLQWCPRNFLHRYRLAFRDLDDVPREAVAPLPDDLRGALDRLEPLEPWSASVVAQWMDPAWRCKAWDQIDVMPKAIADENIEKEKKERFPDGREPINVREKRIDPYDGKRYTLAQLIETYKDVYSESDVKSYWKYAMQPNEYKAVD</sequence>
<evidence type="ECO:0000313" key="1">
    <source>
        <dbReference type="EMBL" id="CAE4561223.1"/>
    </source>
</evidence>
<dbReference type="AlphaFoldDB" id="A0A7S4PT69"/>